<dbReference type="PANTHER" id="PTHR10742">
    <property type="entry name" value="FLAVIN MONOAMINE OXIDASE"/>
    <property type="match status" value="1"/>
</dbReference>
<reference evidence="2 3" key="1">
    <citation type="journal article" date="2019" name="Int. J. Syst. Evol. Microbiol.">
        <title>The Global Catalogue of Microorganisms (GCM) 10K type strain sequencing project: providing services to taxonomists for standard genome sequencing and annotation.</title>
        <authorList>
            <consortium name="The Broad Institute Genomics Platform"/>
            <consortium name="The Broad Institute Genome Sequencing Center for Infectious Disease"/>
            <person name="Wu L."/>
            <person name="Ma J."/>
        </authorList>
    </citation>
    <scope>NUCLEOTIDE SEQUENCE [LARGE SCALE GENOMIC DNA]</scope>
    <source>
        <strain evidence="2 3">JCM 14326</strain>
    </source>
</reference>
<comment type="caution">
    <text evidence="2">The sequence shown here is derived from an EMBL/GenBank/DDBJ whole genome shotgun (WGS) entry which is preliminary data.</text>
</comment>
<dbReference type="InterPro" id="IPR050281">
    <property type="entry name" value="Flavin_monoamine_oxidase"/>
</dbReference>
<dbReference type="Proteomes" id="UP001501094">
    <property type="component" value="Unassembled WGS sequence"/>
</dbReference>
<evidence type="ECO:0000313" key="3">
    <source>
        <dbReference type="Proteomes" id="UP001501094"/>
    </source>
</evidence>
<dbReference type="Pfam" id="PF01593">
    <property type="entry name" value="Amino_oxidase"/>
    <property type="match status" value="1"/>
</dbReference>
<organism evidence="2 3">
    <name type="scientific">Myceligenerans crystallogenes</name>
    <dbReference type="NCBI Taxonomy" id="316335"/>
    <lineage>
        <taxon>Bacteria</taxon>
        <taxon>Bacillati</taxon>
        <taxon>Actinomycetota</taxon>
        <taxon>Actinomycetes</taxon>
        <taxon>Micrococcales</taxon>
        <taxon>Promicromonosporaceae</taxon>
        <taxon>Myceligenerans</taxon>
    </lineage>
</organism>
<proteinExistence type="predicted"/>
<gene>
    <name evidence="2" type="ORF">GCM10009751_33310</name>
</gene>
<dbReference type="PANTHER" id="PTHR10742:SF342">
    <property type="entry name" value="AMINE OXIDASE"/>
    <property type="match status" value="1"/>
</dbReference>
<name>A0ABN2NJ01_9MICO</name>
<feature type="domain" description="Amine oxidase" evidence="1">
    <location>
        <begin position="64"/>
        <end position="525"/>
    </location>
</feature>
<dbReference type="EMBL" id="BAAANL010000007">
    <property type="protein sequence ID" value="GAA1871430.1"/>
    <property type="molecule type" value="Genomic_DNA"/>
</dbReference>
<dbReference type="InterPro" id="IPR036188">
    <property type="entry name" value="FAD/NAD-bd_sf"/>
</dbReference>
<keyword evidence="3" id="KW-1185">Reference proteome</keyword>
<dbReference type="Gene3D" id="3.90.660.10">
    <property type="match status" value="1"/>
</dbReference>
<dbReference type="Gene3D" id="3.50.50.60">
    <property type="entry name" value="FAD/NAD(P)-binding domain"/>
    <property type="match status" value="1"/>
</dbReference>
<dbReference type="SUPFAM" id="SSF51905">
    <property type="entry name" value="FAD/NAD(P)-binding domain"/>
    <property type="match status" value="1"/>
</dbReference>
<sequence>MVQQGDKGTSRRGFLGVAATAVASATLLDVMTGAAPATAVTDGPTKPVPGPAGKSVAILGAGPAGLAAALRFVAAGYAVTVLEATGRVGGRTMTARPGDQVTEVWDDGSERTQTCAFDGGLYLNLGAGRIPYHHQRVIDLCRRLAVPLEPYIHTTTANLFQSGKGWQGANKPNRRIANDTRGYIAQFLTRALQKGVLDDELTPEQRDRFISLLAGFGKLDRDSGLYLGSTRSGLAKPINVHQPEEPIDPLQLRDLLASEYWKHGFSQDSDWHWHTTSFQPVGGMDSIWRRAAAALPAGTISYDSPVSGIRLDGSGVVVTWSAGGSPRGARFDYCLSNIPVSVLRETVTLEGFTHDFMTAVEKTPFAPACKVGWQANSRFWESGKYQIYGGISRIDHEISQIWYPSNDYFSAKGTLTGAYNSYAAAEATGDRSHEERLRVARAAAVKLHDEMAGNAVVPDELGMSIAWHKVKHQLGAWADWDPSRPELKPLYETLIYPQGEDNFLVIGDQVSVLPGWQEGALMSAEWAFDRIANGPMAATARRPVTQLPNARELTTGE</sequence>
<dbReference type="SUPFAM" id="SSF54373">
    <property type="entry name" value="FAD-linked reductases, C-terminal domain"/>
    <property type="match status" value="1"/>
</dbReference>
<dbReference type="PROSITE" id="PS51318">
    <property type="entry name" value="TAT"/>
    <property type="match status" value="1"/>
</dbReference>
<dbReference type="RefSeq" id="WP_344105085.1">
    <property type="nucleotide sequence ID" value="NZ_BAAANL010000007.1"/>
</dbReference>
<accession>A0ABN2NJ01</accession>
<evidence type="ECO:0000313" key="2">
    <source>
        <dbReference type="EMBL" id="GAA1871430.1"/>
    </source>
</evidence>
<dbReference type="InterPro" id="IPR002937">
    <property type="entry name" value="Amino_oxidase"/>
</dbReference>
<protein>
    <submittedName>
        <fullName evidence="2">Flavin monoamine oxidase family protein</fullName>
    </submittedName>
</protein>
<evidence type="ECO:0000259" key="1">
    <source>
        <dbReference type="Pfam" id="PF01593"/>
    </source>
</evidence>
<dbReference type="InterPro" id="IPR006311">
    <property type="entry name" value="TAT_signal"/>
</dbReference>
<dbReference type="Gene3D" id="1.20.1440.240">
    <property type="match status" value="1"/>
</dbReference>